<protein>
    <submittedName>
        <fullName evidence="3">Uncharacterized protein</fullName>
    </submittedName>
</protein>
<sequence>MNGDQPISWLMFFTLAAGIVIVGFVFLNFIKSRSNRAVAADTLEGNGTGRGAAPDGALPELIGVTVFALVAMGLLATGVSSRNDMQTAQVSPPAASGQATGAPSGNTTGMAQDKNVQNEPKRYQPANPATDQRVAPTGSDAGVGNSPGSTGTVTK</sequence>
<name>A0A933VZT1_RHOPL</name>
<evidence type="ECO:0000313" key="3">
    <source>
        <dbReference type="EMBL" id="MBI5128751.1"/>
    </source>
</evidence>
<accession>A0A933VZT1</accession>
<keyword evidence="2" id="KW-0812">Transmembrane</keyword>
<keyword evidence="2" id="KW-1133">Transmembrane helix</keyword>
<proteinExistence type="predicted"/>
<gene>
    <name evidence="3" type="ORF">HZA66_04870</name>
</gene>
<feature type="region of interest" description="Disordered" evidence="1">
    <location>
        <begin position="83"/>
        <end position="155"/>
    </location>
</feature>
<dbReference type="EMBL" id="JACRJB010000014">
    <property type="protein sequence ID" value="MBI5128751.1"/>
    <property type="molecule type" value="Genomic_DNA"/>
</dbReference>
<dbReference type="AlphaFoldDB" id="A0A933VZT1"/>
<reference evidence="3" key="1">
    <citation type="submission" date="2020-07" db="EMBL/GenBank/DDBJ databases">
        <title>Huge and variable diversity of episymbiotic CPR bacteria and DPANN archaea in groundwater ecosystems.</title>
        <authorList>
            <person name="He C.Y."/>
            <person name="Keren R."/>
            <person name="Whittaker M."/>
            <person name="Farag I.F."/>
            <person name="Doudna J."/>
            <person name="Cate J.H.D."/>
            <person name="Banfield J.F."/>
        </authorList>
    </citation>
    <scope>NUCLEOTIDE SEQUENCE</scope>
    <source>
        <strain evidence="3">NC_groundwater_1818_Pr3_B-0.1um_66_35</strain>
    </source>
</reference>
<evidence type="ECO:0000256" key="1">
    <source>
        <dbReference type="SAM" id="MobiDB-lite"/>
    </source>
</evidence>
<dbReference type="Proteomes" id="UP000782519">
    <property type="component" value="Unassembled WGS sequence"/>
</dbReference>
<evidence type="ECO:0000313" key="4">
    <source>
        <dbReference type="Proteomes" id="UP000782519"/>
    </source>
</evidence>
<feature type="transmembrane region" description="Helical" evidence="2">
    <location>
        <begin position="61"/>
        <end position="79"/>
    </location>
</feature>
<feature type="compositionally biased region" description="Polar residues" evidence="1">
    <location>
        <begin position="146"/>
        <end position="155"/>
    </location>
</feature>
<organism evidence="3 4">
    <name type="scientific">Rhodopseudomonas palustris</name>
    <dbReference type="NCBI Taxonomy" id="1076"/>
    <lineage>
        <taxon>Bacteria</taxon>
        <taxon>Pseudomonadati</taxon>
        <taxon>Pseudomonadota</taxon>
        <taxon>Alphaproteobacteria</taxon>
        <taxon>Hyphomicrobiales</taxon>
        <taxon>Nitrobacteraceae</taxon>
        <taxon>Rhodopseudomonas</taxon>
    </lineage>
</organism>
<feature type="compositionally biased region" description="Polar residues" evidence="1">
    <location>
        <begin position="97"/>
        <end position="118"/>
    </location>
</feature>
<feature type="transmembrane region" description="Helical" evidence="2">
    <location>
        <begin position="7"/>
        <end position="30"/>
    </location>
</feature>
<keyword evidence="2" id="KW-0472">Membrane</keyword>
<evidence type="ECO:0000256" key="2">
    <source>
        <dbReference type="SAM" id="Phobius"/>
    </source>
</evidence>
<comment type="caution">
    <text evidence="3">The sequence shown here is derived from an EMBL/GenBank/DDBJ whole genome shotgun (WGS) entry which is preliminary data.</text>
</comment>